<dbReference type="Gene3D" id="1.25.40.10">
    <property type="entry name" value="Tetratricopeptide repeat domain"/>
    <property type="match status" value="1"/>
</dbReference>
<proteinExistence type="inferred from homology"/>
<dbReference type="InterPro" id="IPR019734">
    <property type="entry name" value="TPR_rpt"/>
</dbReference>
<comment type="similarity">
    <text evidence="2">Belongs to the AfsR/DnrI/RedD regulatory family.</text>
</comment>
<evidence type="ECO:0000256" key="6">
    <source>
        <dbReference type="ARBA" id="ARBA00023163"/>
    </source>
</evidence>
<evidence type="ECO:0000256" key="4">
    <source>
        <dbReference type="ARBA" id="ARBA00023015"/>
    </source>
</evidence>
<sequence>MNAILIDDEPLALDYLERQINKVSNLSILGKYIYFDIHNNLNIVKDSDLVFLDIEMPEINGLELAEQLLEINPALTVIFVTAYKDYAVNAFELNALDYILKPVEPDRLQKALNKLENKHDSVGSTNLSLNNKLRVNVCNELTFQFPEDNMMVAQWRITKAKELFLYLLLHNQKVVRKSELVEVLWPELDNNAYSQLYTAIYHVRKTLNPFRDHLSIKNVTEGYILTVQNTIIDVVEWENKIVSAPSIDINTVAYYEDTMNLYTGSYLQEHDYLWVEPERYRLEQLWIKTAYRLATFYYEQKDWENAEKWYQAICTLRPDDENAHFSLMKIYADLGLGLLVNHQYILLKKSIKELSLTLSPNIKKWYEQWNKKRKTLKI</sequence>
<dbReference type="InterPro" id="IPR005158">
    <property type="entry name" value="BTAD"/>
</dbReference>
<keyword evidence="5" id="KW-0238">DNA-binding</keyword>
<dbReference type="PANTHER" id="PTHR35807">
    <property type="entry name" value="TRANSCRIPTIONAL REGULATOR REDD-RELATED"/>
    <property type="match status" value="1"/>
</dbReference>
<protein>
    <recommendedName>
        <fullName evidence="9">Response regulatory domain-containing protein</fullName>
    </recommendedName>
</protein>
<keyword evidence="11" id="KW-1185">Reference proteome</keyword>
<dbReference type="Proteomes" id="UP000613512">
    <property type="component" value="Unassembled WGS sequence"/>
</dbReference>
<dbReference type="Pfam" id="PF00072">
    <property type="entry name" value="Response_reg"/>
    <property type="match status" value="1"/>
</dbReference>
<dbReference type="GO" id="GO:0006355">
    <property type="term" value="P:regulation of DNA-templated transcription"/>
    <property type="evidence" value="ECO:0007669"/>
    <property type="project" value="InterPro"/>
</dbReference>
<dbReference type="GO" id="GO:0003677">
    <property type="term" value="F:DNA binding"/>
    <property type="evidence" value="ECO:0007669"/>
    <property type="project" value="UniProtKB-KW"/>
</dbReference>
<dbReference type="PROSITE" id="PS50005">
    <property type="entry name" value="TPR"/>
    <property type="match status" value="1"/>
</dbReference>
<dbReference type="Pfam" id="PF03704">
    <property type="entry name" value="BTAD"/>
    <property type="match status" value="1"/>
</dbReference>
<reference evidence="10" key="2">
    <citation type="submission" date="2020-09" db="EMBL/GenBank/DDBJ databases">
        <authorList>
            <person name="Sun Q."/>
            <person name="Zhou Y."/>
        </authorList>
    </citation>
    <scope>NUCLEOTIDE SEQUENCE</scope>
    <source>
        <strain evidence="10">CGMCC 1.12408</strain>
    </source>
</reference>
<dbReference type="SMART" id="SM01043">
    <property type="entry name" value="BTAD"/>
    <property type="match status" value="1"/>
</dbReference>
<evidence type="ECO:0000259" key="9">
    <source>
        <dbReference type="PROSITE" id="PS50110"/>
    </source>
</evidence>
<dbReference type="SMART" id="SM00862">
    <property type="entry name" value="Trans_reg_C"/>
    <property type="match status" value="1"/>
</dbReference>
<evidence type="ECO:0000256" key="3">
    <source>
        <dbReference type="ARBA" id="ARBA00023012"/>
    </source>
</evidence>
<dbReference type="GO" id="GO:0000160">
    <property type="term" value="P:phosphorelay signal transduction system"/>
    <property type="evidence" value="ECO:0007669"/>
    <property type="project" value="UniProtKB-KW"/>
</dbReference>
<evidence type="ECO:0000313" key="11">
    <source>
        <dbReference type="Proteomes" id="UP000613512"/>
    </source>
</evidence>
<keyword evidence="6" id="KW-0804">Transcription</keyword>
<comment type="caution">
    <text evidence="10">The sequence shown here is derived from an EMBL/GenBank/DDBJ whole genome shotgun (WGS) entry which is preliminary data.</text>
</comment>
<dbReference type="PROSITE" id="PS50110">
    <property type="entry name" value="RESPONSE_REGULATORY"/>
    <property type="match status" value="1"/>
</dbReference>
<evidence type="ECO:0000256" key="5">
    <source>
        <dbReference type="ARBA" id="ARBA00023125"/>
    </source>
</evidence>
<comment type="subcellular location">
    <subcellularLocation>
        <location evidence="1">Cytoplasm</location>
    </subcellularLocation>
</comment>
<evidence type="ECO:0000256" key="8">
    <source>
        <dbReference type="PROSITE-ProRule" id="PRU00339"/>
    </source>
</evidence>
<name>A0A916RUP4_9BACI</name>
<feature type="repeat" description="TPR" evidence="8">
    <location>
        <begin position="287"/>
        <end position="320"/>
    </location>
</feature>
<dbReference type="EMBL" id="BMEY01000005">
    <property type="protein sequence ID" value="GGA70623.1"/>
    <property type="molecule type" value="Genomic_DNA"/>
</dbReference>
<evidence type="ECO:0000256" key="7">
    <source>
        <dbReference type="PROSITE-ProRule" id="PRU00169"/>
    </source>
</evidence>
<dbReference type="AlphaFoldDB" id="A0A916RUP4"/>
<keyword evidence="3" id="KW-0902">Two-component regulatory system</keyword>
<feature type="domain" description="Response regulatory" evidence="9">
    <location>
        <begin position="2"/>
        <end position="116"/>
    </location>
</feature>
<organism evidence="10 11">
    <name type="scientific">Ornithinibacillus halotolerans</name>
    <dbReference type="NCBI Taxonomy" id="1274357"/>
    <lineage>
        <taxon>Bacteria</taxon>
        <taxon>Bacillati</taxon>
        <taxon>Bacillota</taxon>
        <taxon>Bacilli</taxon>
        <taxon>Bacillales</taxon>
        <taxon>Bacillaceae</taxon>
        <taxon>Ornithinibacillus</taxon>
    </lineage>
</organism>
<dbReference type="InterPro" id="IPR011990">
    <property type="entry name" value="TPR-like_helical_dom_sf"/>
</dbReference>
<dbReference type="SUPFAM" id="SSF48452">
    <property type="entry name" value="TPR-like"/>
    <property type="match status" value="1"/>
</dbReference>
<dbReference type="Gene3D" id="3.40.50.2300">
    <property type="match status" value="1"/>
</dbReference>
<dbReference type="PANTHER" id="PTHR35807:SF2">
    <property type="entry name" value="TRANSCRIPTIONAL ACTIVATOR DOMAIN"/>
    <property type="match status" value="1"/>
</dbReference>
<dbReference type="RefSeq" id="WP_188383871.1">
    <property type="nucleotide sequence ID" value="NZ_BMEY01000005.1"/>
</dbReference>
<evidence type="ECO:0000313" key="10">
    <source>
        <dbReference type="EMBL" id="GGA70623.1"/>
    </source>
</evidence>
<keyword evidence="8" id="KW-0802">TPR repeat</keyword>
<dbReference type="InterPro" id="IPR051677">
    <property type="entry name" value="AfsR-DnrI-RedD_regulator"/>
</dbReference>
<keyword evidence="4" id="KW-0805">Transcription regulation</keyword>
<dbReference type="InterPro" id="IPR011006">
    <property type="entry name" value="CheY-like_superfamily"/>
</dbReference>
<dbReference type="Gene3D" id="1.10.10.10">
    <property type="entry name" value="Winged helix-like DNA-binding domain superfamily/Winged helix DNA-binding domain"/>
    <property type="match status" value="1"/>
</dbReference>
<evidence type="ECO:0000256" key="2">
    <source>
        <dbReference type="ARBA" id="ARBA00005820"/>
    </source>
</evidence>
<dbReference type="SMART" id="SM00448">
    <property type="entry name" value="REC"/>
    <property type="match status" value="1"/>
</dbReference>
<dbReference type="InterPro" id="IPR001867">
    <property type="entry name" value="OmpR/PhoB-type_DNA-bd"/>
</dbReference>
<dbReference type="InterPro" id="IPR016032">
    <property type="entry name" value="Sig_transdc_resp-reg_C-effctor"/>
</dbReference>
<gene>
    <name evidence="10" type="ORF">GCM10008025_13070</name>
</gene>
<dbReference type="InterPro" id="IPR001789">
    <property type="entry name" value="Sig_transdc_resp-reg_receiver"/>
</dbReference>
<dbReference type="SUPFAM" id="SSF46894">
    <property type="entry name" value="C-terminal effector domain of the bipartite response regulators"/>
    <property type="match status" value="1"/>
</dbReference>
<reference evidence="10" key="1">
    <citation type="journal article" date="2014" name="Int. J. Syst. Evol. Microbiol.">
        <title>Complete genome sequence of Corynebacterium casei LMG S-19264T (=DSM 44701T), isolated from a smear-ripened cheese.</title>
        <authorList>
            <consortium name="US DOE Joint Genome Institute (JGI-PGF)"/>
            <person name="Walter F."/>
            <person name="Albersmeier A."/>
            <person name="Kalinowski J."/>
            <person name="Ruckert C."/>
        </authorList>
    </citation>
    <scope>NUCLEOTIDE SEQUENCE</scope>
    <source>
        <strain evidence="10">CGMCC 1.12408</strain>
    </source>
</reference>
<dbReference type="GO" id="GO:0005737">
    <property type="term" value="C:cytoplasm"/>
    <property type="evidence" value="ECO:0007669"/>
    <property type="project" value="UniProtKB-SubCell"/>
</dbReference>
<dbReference type="SUPFAM" id="SSF52172">
    <property type="entry name" value="CheY-like"/>
    <property type="match status" value="1"/>
</dbReference>
<feature type="modified residue" description="4-aspartylphosphate" evidence="7">
    <location>
        <position position="53"/>
    </location>
</feature>
<keyword evidence="7" id="KW-0597">Phosphoprotein</keyword>
<dbReference type="InterPro" id="IPR036388">
    <property type="entry name" value="WH-like_DNA-bd_sf"/>
</dbReference>
<accession>A0A916RUP4</accession>
<evidence type="ECO:0000256" key="1">
    <source>
        <dbReference type="ARBA" id="ARBA00004496"/>
    </source>
</evidence>